<organism evidence="2 3">
    <name type="scientific">Sphingomicrobium sediminis</name>
    <dbReference type="NCBI Taxonomy" id="2950949"/>
    <lineage>
        <taxon>Bacteria</taxon>
        <taxon>Pseudomonadati</taxon>
        <taxon>Pseudomonadota</taxon>
        <taxon>Alphaproteobacteria</taxon>
        <taxon>Sphingomonadales</taxon>
        <taxon>Sphingomonadaceae</taxon>
        <taxon>Sphingomicrobium</taxon>
    </lineage>
</organism>
<protein>
    <submittedName>
        <fullName evidence="2">Uncharacterized protein</fullName>
    </submittedName>
</protein>
<dbReference type="RefSeq" id="WP_252114372.1">
    <property type="nucleotide sequence ID" value="NZ_JAMSHT010000001.1"/>
</dbReference>
<gene>
    <name evidence="2" type="ORF">NDO55_08725</name>
</gene>
<name>A0A9X2EI33_9SPHN</name>
<keyword evidence="3" id="KW-1185">Reference proteome</keyword>
<keyword evidence="1" id="KW-0812">Transmembrane</keyword>
<comment type="caution">
    <text evidence="2">The sequence shown here is derived from an EMBL/GenBank/DDBJ whole genome shotgun (WGS) entry which is preliminary data.</text>
</comment>
<feature type="transmembrane region" description="Helical" evidence="1">
    <location>
        <begin position="80"/>
        <end position="98"/>
    </location>
</feature>
<reference evidence="2" key="1">
    <citation type="submission" date="2022-06" db="EMBL/GenBank/DDBJ databases">
        <title>Sphingomicrobium sedimins sp. nov., a marine bacterium isolated from tidal flat.</title>
        <authorList>
            <person name="Kim C.-H."/>
            <person name="Yoo Y."/>
            <person name="Kim J.-J."/>
        </authorList>
    </citation>
    <scope>NUCLEOTIDE SEQUENCE</scope>
    <source>
        <strain evidence="2">GRR-S6-50</strain>
    </source>
</reference>
<dbReference type="EMBL" id="JAMSHT010000001">
    <property type="protein sequence ID" value="MCM8557901.1"/>
    <property type="molecule type" value="Genomic_DNA"/>
</dbReference>
<feature type="transmembrane region" description="Helical" evidence="1">
    <location>
        <begin position="12"/>
        <end position="33"/>
    </location>
</feature>
<evidence type="ECO:0000256" key="1">
    <source>
        <dbReference type="SAM" id="Phobius"/>
    </source>
</evidence>
<feature type="transmembrane region" description="Helical" evidence="1">
    <location>
        <begin position="146"/>
        <end position="163"/>
    </location>
</feature>
<keyword evidence="1" id="KW-0472">Membrane</keyword>
<proteinExistence type="predicted"/>
<evidence type="ECO:0000313" key="3">
    <source>
        <dbReference type="Proteomes" id="UP001155128"/>
    </source>
</evidence>
<dbReference type="AlphaFoldDB" id="A0A9X2EI33"/>
<accession>A0A9X2EI33</accession>
<dbReference type="Proteomes" id="UP001155128">
    <property type="component" value="Unassembled WGS sequence"/>
</dbReference>
<evidence type="ECO:0000313" key="2">
    <source>
        <dbReference type="EMBL" id="MCM8557901.1"/>
    </source>
</evidence>
<feature type="transmembrane region" description="Helical" evidence="1">
    <location>
        <begin position="39"/>
        <end position="59"/>
    </location>
</feature>
<sequence>MTDTTPKVRKPVIPWFGAMFASIIGMAIFLDQSGIDDPLIANGLMLIPILFLVKAGMNAMHNAGSRGAVGSPARNYLKRMVIVSVGYVGSLFAATALIDDGDPITVLSVMIAIVPGLAVAGYFYAIGRFMIEQQDEFLRMLMVRQSLIATGLSLSAASVWGFLESFGQVPHVDAYWWPIVWFFGLGIGALINKLAYGTTGDCA</sequence>
<keyword evidence="1" id="KW-1133">Transmembrane helix</keyword>
<feature type="transmembrane region" description="Helical" evidence="1">
    <location>
        <begin position="175"/>
        <end position="196"/>
    </location>
</feature>
<feature type="transmembrane region" description="Helical" evidence="1">
    <location>
        <begin position="104"/>
        <end position="125"/>
    </location>
</feature>